<evidence type="ECO:0000256" key="1">
    <source>
        <dbReference type="SAM" id="MobiDB-lite"/>
    </source>
</evidence>
<dbReference type="GeneID" id="18759053"/>
<feature type="compositionally biased region" description="Low complexity" evidence="1">
    <location>
        <begin position="31"/>
        <end position="41"/>
    </location>
</feature>
<feature type="region of interest" description="Disordered" evidence="1">
    <location>
        <begin position="245"/>
        <end position="264"/>
    </location>
</feature>
<feature type="region of interest" description="Disordered" evidence="1">
    <location>
        <begin position="88"/>
        <end position="174"/>
    </location>
</feature>
<feature type="compositionally biased region" description="Polar residues" evidence="1">
    <location>
        <begin position="102"/>
        <end position="113"/>
    </location>
</feature>
<name>K1X0Y2_MARBU</name>
<dbReference type="HOGENOM" id="CLU_1120444_0_0_1"/>
<protein>
    <submittedName>
        <fullName evidence="3">Uncharacterized protein</fullName>
    </submittedName>
</protein>
<keyword evidence="4" id="KW-1185">Reference proteome</keyword>
<keyword evidence="2" id="KW-1133">Transmembrane helix</keyword>
<evidence type="ECO:0000256" key="2">
    <source>
        <dbReference type="SAM" id="Phobius"/>
    </source>
</evidence>
<evidence type="ECO:0000313" key="3">
    <source>
        <dbReference type="EMBL" id="EKD18876.1"/>
    </source>
</evidence>
<keyword evidence="2" id="KW-0812">Transmembrane</keyword>
<feature type="compositionally biased region" description="Pro residues" evidence="1">
    <location>
        <begin position="152"/>
        <end position="170"/>
    </location>
</feature>
<feature type="compositionally biased region" description="Basic and acidic residues" evidence="1">
    <location>
        <begin position="254"/>
        <end position="264"/>
    </location>
</feature>
<dbReference type="KEGG" id="mbe:MBM_03118"/>
<organism evidence="3 4">
    <name type="scientific">Marssonina brunnea f. sp. multigermtubi (strain MB_m1)</name>
    <name type="common">Marssonina leaf spot fungus</name>
    <dbReference type="NCBI Taxonomy" id="1072389"/>
    <lineage>
        <taxon>Eukaryota</taxon>
        <taxon>Fungi</taxon>
        <taxon>Dikarya</taxon>
        <taxon>Ascomycota</taxon>
        <taxon>Pezizomycotina</taxon>
        <taxon>Leotiomycetes</taxon>
        <taxon>Helotiales</taxon>
        <taxon>Drepanopezizaceae</taxon>
        <taxon>Drepanopeziza</taxon>
    </lineage>
</organism>
<dbReference type="AlphaFoldDB" id="K1X0Y2"/>
<keyword evidence="2" id="KW-0472">Membrane</keyword>
<dbReference type="OMA" id="NYKPVAR"/>
<dbReference type="EMBL" id="JH921432">
    <property type="protein sequence ID" value="EKD18876.1"/>
    <property type="molecule type" value="Genomic_DNA"/>
</dbReference>
<gene>
    <name evidence="3" type="ORF">MBM_03118</name>
</gene>
<dbReference type="InParanoid" id="K1X0Y2"/>
<proteinExistence type="predicted"/>
<evidence type="ECO:0000313" key="4">
    <source>
        <dbReference type="Proteomes" id="UP000006753"/>
    </source>
</evidence>
<dbReference type="OrthoDB" id="3784821at2759"/>
<accession>K1X0Y2</accession>
<feature type="region of interest" description="Disordered" evidence="1">
    <location>
        <begin position="1"/>
        <end position="48"/>
    </location>
</feature>
<feature type="region of interest" description="Disordered" evidence="1">
    <location>
        <begin position="186"/>
        <end position="206"/>
    </location>
</feature>
<sequence>MSAEIVKKQRGRPKKVISDPVEVDIPDSAQTSTTRTKSTKAGAKKGKATPVISAKVTAVKKPVSKTVEPSAATRIPSTTTTSKILEQVRGLESRKASVPESPAQNVVEQTPKNLSEAAPRIIASNASLEDIQPRSSAPPPTTRAANAAKPAPVNPPPPVNMSPPSPPPPASKAHVPLRELNSAIVSDISTRAGARPNTSSGSRALPKNYKPVARKVSAAIVAMPILIVTSYVLYQRLVLGQEKKLLVPPPPPEGGKRGDVVRNQ</sequence>
<dbReference type="RefSeq" id="XP_007291007.1">
    <property type="nucleotide sequence ID" value="XM_007290945.1"/>
</dbReference>
<dbReference type="eggNOG" id="ENOG502RMQZ">
    <property type="taxonomic scope" value="Eukaryota"/>
</dbReference>
<feature type="compositionally biased region" description="Low complexity" evidence="1">
    <location>
        <begin position="142"/>
        <end position="151"/>
    </location>
</feature>
<reference evidence="3 4" key="1">
    <citation type="journal article" date="2012" name="BMC Genomics">
        <title>Sequencing the genome of Marssonina brunnea reveals fungus-poplar co-evolution.</title>
        <authorList>
            <person name="Zhu S."/>
            <person name="Cao Y.-Z."/>
            <person name="Jiang C."/>
            <person name="Tan B.-Y."/>
            <person name="Wang Z."/>
            <person name="Feng S."/>
            <person name="Zhang L."/>
            <person name="Su X.-H."/>
            <person name="Brejova B."/>
            <person name="Vinar T."/>
            <person name="Xu M."/>
            <person name="Wang M.-X."/>
            <person name="Zhang S.-G."/>
            <person name="Huang M.-R."/>
            <person name="Wu R."/>
            <person name="Zhou Y."/>
        </authorList>
    </citation>
    <scope>NUCLEOTIDE SEQUENCE [LARGE SCALE GENOMIC DNA]</scope>
    <source>
        <strain evidence="3 4">MB_m1</strain>
    </source>
</reference>
<dbReference type="Proteomes" id="UP000006753">
    <property type="component" value="Unassembled WGS sequence"/>
</dbReference>
<feature type="transmembrane region" description="Helical" evidence="2">
    <location>
        <begin position="216"/>
        <end position="234"/>
    </location>
</feature>